<organism evidence="1 2">
    <name type="scientific">Lepraria finkii</name>
    <dbReference type="NCBI Taxonomy" id="1340010"/>
    <lineage>
        <taxon>Eukaryota</taxon>
        <taxon>Fungi</taxon>
        <taxon>Dikarya</taxon>
        <taxon>Ascomycota</taxon>
        <taxon>Pezizomycotina</taxon>
        <taxon>Lecanoromycetes</taxon>
        <taxon>OSLEUM clade</taxon>
        <taxon>Lecanoromycetidae</taxon>
        <taxon>Lecanorales</taxon>
        <taxon>Lecanorineae</taxon>
        <taxon>Stereocaulaceae</taxon>
        <taxon>Lepraria</taxon>
    </lineage>
</organism>
<dbReference type="PANTHER" id="PTHR24148">
    <property type="entry name" value="ANKYRIN REPEAT DOMAIN-CONTAINING PROTEIN 39 HOMOLOG-RELATED"/>
    <property type="match status" value="1"/>
</dbReference>
<comment type="caution">
    <text evidence="1">The sequence shown here is derived from an EMBL/GenBank/DDBJ whole genome shotgun (WGS) entry which is preliminary data.</text>
</comment>
<sequence>MQTNRQTGEELKEDDYTDVDLTNVSLIQNLPHAIKDFDPEPWVAINRRFRRVWFERIWVIQEICMADAQMSFVCGRQTVPWDYASRVFHAVGRYRWGLERVFVLAKAGYTYSNMDAPVNALREIWKMKGETAEAQCTLMKLLWHFCGRKCGDPRDNIFAILGICKDLREGDIIVDYSFSVTRVYSEVARFIFERGHNLRLLNACQAYGKNVDDLPS</sequence>
<dbReference type="Proteomes" id="UP001590951">
    <property type="component" value="Unassembled WGS sequence"/>
</dbReference>
<evidence type="ECO:0008006" key="3">
    <source>
        <dbReference type="Google" id="ProtNLM"/>
    </source>
</evidence>
<dbReference type="PANTHER" id="PTHR24148:SF64">
    <property type="entry name" value="HETEROKARYON INCOMPATIBILITY DOMAIN-CONTAINING PROTEIN"/>
    <property type="match status" value="1"/>
</dbReference>
<proteinExistence type="predicted"/>
<evidence type="ECO:0000313" key="2">
    <source>
        <dbReference type="Proteomes" id="UP001590951"/>
    </source>
</evidence>
<evidence type="ECO:0000313" key="1">
    <source>
        <dbReference type="EMBL" id="KAL2051008.1"/>
    </source>
</evidence>
<protein>
    <recommendedName>
        <fullName evidence="3">Heterokaryon incompatibility domain-containing protein</fullName>
    </recommendedName>
</protein>
<accession>A0ABR4B5E4</accession>
<dbReference type="InterPro" id="IPR052895">
    <property type="entry name" value="HetReg/Transcr_Mod"/>
</dbReference>
<gene>
    <name evidence="1" type="ORF">ABVK25_008754</name>
</gene>
<name>A0ABR4B5E4_9LECA</name>
<dbReference type="EMBL" id="JBHFEH010000040">
    <property type="protein sequence ID" value="KAL2051008.1"/>
    <property type="molecule type" value="Genomic_DNA"/>
</dbReference>
<reference evidence="1 2" key="1">
    <citation type="submission" date="2024-09" db="EMBL/GenBank/DDBJ databases">
        <title>Rethinking Asexuality: The Enigmatic Case of Functional Sexual Genes in Lepraria (Stereocaulaceae).</title>
        <authorList>
            <person name="Doellman M."/>
            <person name="Sun Y."/>
            <person name="Barcenas-Pena A."/>
            <person name="Lumbsch H.T."/>
            <person name="Grewe F."/>
        </authorList>
    </citation>
    <scope>NUCLEOTIDE SEQUENCE [LARGE SCALE GENOMIC DNA]</scope>
    <source>
        <strain evidence="1 2">Grewe 0041</strain>
    </source>
</reference>
<keyword evidence="2" id="KW-1185">Reference proteome</keyword>